<name>R4YXM8_9ACTN</name>
<proteinExistence type="predicted"/>
<dbReference type="Proteomes" id="UP000018291">
    <property type="component" value="Unassembled WGS sequence"/>
</dbReference>
<feature type="signal peptide" evidence="1">
    <location>
        <begin position="1"/>
        <end position="27"/>
    </location>
</feature>
<keyword evidence="1" id="KW-0732">Signal</keyword>
<accession>R4YXM8</accession>
<dbReference type="EMBL" id="CANL01000007">
    <property type="protein sequence ID" value="CCM62965.1"/>
    <property type="molecule type" value="Genomic_DNA"/>
</dbReference>
<reference evidence="2 3" key="1">
    <citation type="journal article" date="2013" name="ISME J.">
        <title>Metabolic model for the filamentous 'Candidatus Microthrix parvicella' based on genomic and metagenomic analyses.</title>
        <authorList>
            <person name="Jon McIlroy S."/>
            <person name="Kristiansen R."/>
            <person name="Albertsen M."/>
            <person name="Michael Karst S."/>
            <person name="Rossetti S."/>
            <person name="Lund Nielsen J."/>
            <person name="Tandoi V."/>
            <person name="James Seviour R."/>
            <person name="Nielsen P.H."/>
        </authorList>
    </citation>
    <scope>NUCLEOTIDE SEQUENCE [LARGE SCALE GENOMIC DNA]</scope>
    <source>
        <strain evidence="2 3">RN1</strain>
    </source>
</reference>
<gene>
    <name evidence="2" type="ORF">BN381_150078</name>
</gene>
<evidence type="ECO:0000313" key="3">
    <source>
        <dbReference type="Proteomes" id="UP000018291"/>
    </source>
</evidence>
<dbReference type="RefSeq" id="WP_012224890.1">
    <property type="nucleotide sequence ID" value="NZ_HG422565.1"/>
</dbReference>
<comment type="caution">
    <text evidence="2">The sequence shown here is derived from an EMBL/GenBank/DDBJ whole genome shotgun (WGS) entry which is preliminary data.</text>
</comment>
<evidence type="ECO:0000313" key="2">
    <source>
        <dbReference type="EMBL" id="CCM62965.1"/>
    </source>
</evidence>
<sequence>MGFERQSLHRHTAGLALGILVALTAAACGSGHDVTSGVPTSTDGTRLPADRVVWQVDTGGGLVPHAFVANDVPEVTIYGDGRVFLPVPAETDGGSAGTVPTAVRLVQGKVPQTKLRDFLDDVSASGALDESVDYGDPQVTDLLSTNVRLHGAGQPAEVDVYALMADFDTGLTGSQQAARRKLRDLIEHSRTLTGATKEWVPDRVEAIDLAVPEGAPSGDAAEWPGPPFIDVFGTVKPGATIDGPRCAELSGDDAAKAYAAALDAGRPFVDDRGAELQVVVRALLPGEVACERS</sequence>
<evidence type="ECO:0008006" key="4">
    <source>
        <dbReference type="Google" id="ProtNLM"/>
    </source>
</evidence>
<feature type="chain" id="PRO_5038784237" description="GerMN domain-containing protein" evidence="1">
    <location>
        <begin position="28"/>
        <end position="293"/>
    </location>
</feature>
<dbReference type="PROSITE" id="PS51257">
    <property type="entry name" value="PROKAR_LIPOPROTEIN"/>
    <property type="match status" value="1"/>
</dbReference>
<keyword evidence="3" id="KW-1185">Reference proteome</keyword>
<organism evidence="2 3">
    <name type="scientific">Candidatus Neomicrothrix parvicella RN1</name>
    <dbReference type="NCBI Taxonomy" id="1229780"/>
    <lineage>
        <taxon>Bacteria</taxon>
        <taxon>Bacillati</taxon>
        <taxon>Actinomycetota</taxon>
        <taxon>Acidimicrobiia</taxon>
        <taxon>Acidimicrobiales</taxon>
        <taxon>Microthrixaceae</taxon>
        <taxon>Candidatus Neomicrothrix</taxon>
    </lineage>
</organism>
<dbReference type="HOGENOM" id="CLU_949604_0_0_11"/>
<protein>
    <recommendedName>
        <fullName evidence="4">GerMN domain-containing protein</fullName>
    </recommendedName>
</protein>
<evidence type="ECO:0000256" key="1">
    <source>
        <dbReference type="SAM" id="SignalP"/>
    </source>
</evidence>
<dbReference type="AlphaFoldDB" id="R4YXM8"/>
<dbReference type="eggNOG" id="ENOG50331J4">
    <property type="taxonomic scope" value="Bacteria"/>
</dbReference>
<dbReference type="OrthoDB" id="5184982at2"/>
<dbReference type="STRING" id="1229780.BN381_150078"/>